<dbReference type="PANTHER" id="PTHR11820:SF100">
    <property type="entry name" value="FUMARYLACETOACETATE HYDROLASE FAMILY PROTEIN (AFU_ORTHOLOGUE AFUA_4G01490)"/>
    <property type="match status" value="1"/>
</dbReference>
<dbReference type="InterPro" id="IPR011234">
    <property type="entry name" value="Fumarylacetoacetase-like_C"/>
</dbReference>
<dbReference type="EMBL" id="QEAO01000011">
    <property type="protein sequence ID" value="TPX34926.1"/>
    <property type="molecule type" value="Genomic_DNA"/>
</dbReference>
<dbReference type="STRING" id="1806994.A0A507CAA1"/>
<evidence type="ECO:0000259" key="3">
    <source>
        <dbReference type="Pfam" id="PF01557"/>
    </source>
</evidence>
<dbReference type="InterPro" id="IPR036663">
    <property type="entry name" value="Fumarylacetoacetase_C_sf"/>
</dbReference>
<protein>
    <recommendedName>
        <fullName evidence="3">Fumarylacetoacetase-like C-terminal domain-containing protein</fullName>
    </recommendedName>
</protein>
<keyword evidence="5" id="KW-1185">Reference proteome</keyword>
<evidence type="ECO:0000313" key="5">
    <source>
        <dbReference type="Proteomes" id="UP000319731"/>
    </source>
</evidence>
<dbReference type="GeneID" id="42003815"/>
<comment type="caution">
    <text evidence="4">The sequence shown here is derived from an EMBL/GenBank/DDBJ whole genome shotgun (WGS) entry which is preliminary data.</text>
</comment>
<organism evidence="4 5">
    <name type="scientific">Synchytrium microbalum</name>
    <dbReference type="NCBI Taxonomy" id="1806994"/>
    <lineage>
        <taxon>Eukaryota</taxon>
        <taxon>Fungi</taxon>
        <taxon>Fungi incertae sedis</taxon>
        <taxon>Chytridiomycota</taxon>
        <taxon>Chytridiomycota incertae sedis</taxon>
        <taxon>Chytridiomycetes</taxon>
        <taxon>Synchytriales</taxon>
        <taxon>Synchytriaceae</taxon>
        <taxon>Synchytrium</taxon>
    </lineage>
</organism>
<keyword evidence="2" id="KW-0479">Metal-binding</keyword>
<evidence type="ECO:0000256" key="2">
    <source>
        <dbReference type="ARBA" id="ARBA00022723"/>
    </source>
</evidence>
<dbReference type="RefSeq" id="XP_031025564.1">
    <property type="nucleotide sequence ID" value="XM_031168518.1"/>
</dbReference>
<dbReference type="Pfam" id="PF01557">
    <property type="entry name" value="FAA_hydrolase"/>
    <property type="match status" value="1"/>
</dbReference>
<dbReference type="GO" id="GO:0006107">
    <property type="term" value="P:oxaloacetate metabolic process"/>
    <property type="evidence" value="ECO:0007669"/>
    <property type="project" value="UniProtKB-ARBA"/>
</dbReference>
<comment type="similarity">
    <text evidence="1">Belongs to the FAH family.</text>
</comment>
<dbReference type="PANTHER" id="PTHR11820">
    <property type="entry name" value="ACYLPYRUVASE"/>
    <property type="match status" value="1"/>
</dbReference>
<proteinExistence type="inferred from homology"/>
<sequence length="280" mass="30574">MSTGKWTRLIRFVAQDGQTYFGQPTSVDSKGYLPSGIKARVITGNPLGSYKITDQVVEVKTLLAPLERVPIFICIGLNYRKHAAEAGMPTPPHPIIFTKPSMAAAGPDEAVRIPKVAQDKSADFEAELGVVIGKTCRNVSEQDALQYVAGYTVCNDISARKWQRSTSQWTFGKSFDTFGPYGPQIVSTSEIADAGTLDLKLRLNGKELQNSNTSDLIFNIRQIIAHCSKGTTLEAGTVIMTGTPEGVGMARKPPVYMKDGDILETEIEKIGILRNKIQHE</sequence>
<dbReference type="Gene3D" id="3.90.850.10">
    <property type="entry name" value="Fumarylacetoacetase-like, C-terminal domain"/>
    <property type="match status" value="1"/>
</dbReference>
<dbReference type="Proteomes" id="UP000319731">
    <property type="component" value="Unassembled WGS sequence"/>
</dbReference>
<evidence type="ECO:0000313" key="4">
    <source>
        <dbReference type="EMBL" id="TPX34926.1"/>
    </source>
</evidence>
<dbReference type="OrthoDB" id="74910at2759"/>
<gene>
    <name evidence="4" type="ORF">SmJEL517_g02590</name>
</gene>
<dbReference type="AlphaFoldDB" id="A0A507CAA1"/>
<feature type="domain" description="Fumarylacetoacetase-like C-terminal" evidence="3">
    <location>
        <begin position="73"/>
        <end position="277"/>
    </location>
</feature>
<name>A0A507CAA1_9FUNG</name>
<accession>A0A507CAA1</accession>
<dbReference type="GO" id="GO:0050163">
    <property type="term" value="F:oxaloacetate tautomerase activity"/>
    <property type="evidence" value="ECO:0007669"/>
    <property type="project" value="UniProtKB-ARBA"/>
</dbReference>
<dbReference type="FunFam" id="3.90.850.10:FF:000002">
    <property type="entry name" value="2-hydroxyhepta-2,4-diene-1,7-dioate isomerase"/>
    <property type="match status" value="1"/>
</dbReference>
<evidence type="ECO:0000256" key="1">
    <source>
        <dbReference type="ARBA" id="ARBA00010211"/>
    </source>
</evidence>
<dbReference type="GO" id="GO:0046872">
    <property type="term" value="F:metal ion binding"/>
    <property type="evidence" value="ECO:0007669"/>
    <property type="project" value="UniProtKB-KW"/>
</dbReference>
<dbReference type="SUPFAM" id="SSF56529">
    <property type="entry name" value="FAH"/>
    <property type="match status" value="1"/>
</dbReference>
<reference evidence="4 5" key="1">
    <citation type="journal article" date="2019" name="Sci. Rep.">
        <title>Comparative genomics of chytrid fungi reveal insights into the obligate biotrophic and pathogenic lifestyle of Synchytrium endobioticum.</title>
        <authorList>
            <person name="van de Vossenberg B.T.L.H."/>
            <person name="Warris S."/>
            <person name="Nguyen H.D.T."/>
            <person name="van Gent-Pelzer M.P.E."/>
            <person name="Joly D.L."/>
            <person name="van de Geest H.C."/>
            <person name="Bonants P.J.M."/>
            <person name="Smith D.S."/>
            <person name="Levesque C.A."/>
            <person name="van der Lee T.A.J."/>
        </authorList>
    </citation>
    <scope>NUCLEOTIDE SEQUENCE [LARGE SCALE GENOMIC DNA]</scope>
    <source>
        <strain evidence="4 5">JEL517</strain>
    </source>
</reference>